<gene>
    <name evidence="7" type="ORF">ZBT109_1337</name>
</gene>
<sequence length="224" mass="24905">MSLSAYISLFIVHFMAVAIPGPSFFFITQTAFKYGKHNALMATLGASLGVMVWITLALAGLIVLIRHIPLLHTLLTLAGSLYLLWMAQAMIRSAWASIRGAHRDDMRVADEPDMLKEDRALKRPPALWRSLGKAVLVELSNPKSMIYFSSVLSSFLSPDLALHDMLGVGIMMALIMPLWFVPVSLLFSTARARALYYRKACWVDMGAGIIFTLLSLHILHSLWS</sequence>
<dbReference type="OrthoDB" id="9804822at2"/>
<evidence type="ECO:0000256" key="1">
    <source>
        <dbReference type="ARBA" id="ARBA00004651"/>
    </source>
</evidence>
<feature type="transmembrane region" description="Helical" evidence="6">
    <location>
        <begin position="39"/>
        <end position="65"/>
    </location>
</feature>
<feature type="transmembrane region" description="Helical" evidence="6">
    <location>
        <begin position="71"/>
        <end position="91"/>
    </location>
</feature>
<keyword evidence="8" id="KW-1185">Reference proteome</keyword>
<keyword evidence="3 6" id="KW-0812">Transmembrane</keyword>
<evidence type="ECO:0000256" key="4">
    <source>
        <dbReference type="ARBA" id="ARBA00022989"/>
    </source>
</evidence>
<dbReference type="KEGG" id="zpl:ZBT109_1337"/>
<evidence type="ECO:0000256" key="3">
    <source>
        <dbReference type="ARBA" id="ARBA00022692"/>
    </source>
</evidence>
<dbReference type="InterPro" id="IPR001123">
    <property type="entry name" value="LeuE-type"/>
</dbReference>
<dbReference type="Proteomes" id="UP000267342">
    <property type="component" value="Chromosome"/>
</dbReference>
<dbReference type="GO" id="GO:0015171">
    <property type="term" value="F:amino acid transmembrane transporter activity"/>
    <property type="evidence" value="ECO:0007669"/>
    <property type="project" value="TreeGrafter"/>
</dbReference>
<feature type="transmembrane region" description="Helical" evidence="6">
    <location>
        <begin position="6"/>
        <end position="27"/>
    </location>
</feature>
<evidence type="ECO:0000313" key="7">
    <source>
        <dbReference type="EMBL" id="BBG30097.1"/>
    </source>
</evidence>
<dbReference type="Pfam" id="PF01810">
    <property type="entry name" value="LysE"/>
    <property type="match status" value="1"/>
</dbReference>
<keyword evidence="5 6" id="KW-0472">Membrane</keyword>
<name>A0A348HEP5_9GAMM</name>
<dbReference type="PANTHER" id="PTHR30086:SF19">
    <property type="entry name" value="THREONINE EFFLUX PROTEIN"/>
    <property type="match status" value="1"/>
</dbReference>
<dbReference type="PANTHER" id="PTHR30086">
    <property type="entry name" value="ARGININE EXPORTER PROTEIN ARGO"/>
    <property type="match status" value="1"/>
</dbReference>
<reference evidence="7 8" key="1">
    <citation type="submission" date="2018-09" db="EMBL/GenBank/DDBJ databases">
        <title>Zymobacter palmae IAM14233 (=T109) whole genome analysis.</title>
        <authorList>
            <person name="Yanase H."/>
        </authorList>
    </citation>
    <scope>NUCLEOTIDE SEQUENCE [LARGE SCALE GENOMIC DNA]</scope>
    <source>
        <strain evidence="7 8">IAM14233</strain>
    </source>
</reference>
<organism evidence="7 8">
    <name type="scientific">Zymobacter palmae</name>
    <dbReference type="NCBI Taxonomy" id="33074"/>
    <lineage>
        <taxon>Bacteria</taxon>
        <taxon>Pseudomonadati</taxon>
        <taxon>Pseudomonadota</taxon>
        <taxon>Gammaproteobacteria</taxon>
        <taxon>Oceanospirillales</taxon>
        <taxon>Halomonadaceae</taxon>
        <taxon>Zymobacter group</taxon>
        <taxon>Zymobacter</taxon>
    </lineage>
</organism>
<evidence type="ECO:0000313" key="8">
    <source>
        <dbReference type="Proteomes" id="UP000267342"/>
    </source>
</evidence>
<feature type="transmembrane region" description="Helical" evidence="6">
    <location>
        <begin position="168"/>
        <end position="188"/>
    </location>
</feature>
<feature type="transmembrane region" description="Helical" evidence="6">
    <location>
        <begin position="200"/>
        <end position="223"/>
    </location>
</feature>
<evidence type="ECO:0000256" key="6">
    <source>
        <dbReference type="SAM" id="Phobius"/>
    </source>
</evidence>
<evidence type="ECO:0000256" key="5">
    <source>
        <dbReference type="ARBA" id="ARBA00023136"/>
    </source>
</evidence>
<dbReference type="AlphaFoldDB" id="A0A348HEP5"/>
<evidence type="ECO:0000256" key="2">
    <source>
        <dbReference type="ARBA" id="ARBA00022475"/>
    </source>
</evidence>
<protein>
    <submittedName>
        <fullName evidence="7">Homoserine/threonine efflux pump</fullName>
    </submittedName>
</protein>
<keyword evidence="2" id="KW-1003">Cell membrane</keyword>
<dbReference type="GO" id="GO:0005886">
    <property type="term" value="C:plasma membrane"/>
    <property type="evidence" value="ECO:0007669"/>
    <property type="project" value="UniProtKB-SubCell"/>
</dbReference>
<accession>A0A348HEP5</accession>
<dbReference type="EMBL" id="AP018933">
    <property type="protein sequence ID" value="BBG30097.1"/>
    <property type="molecule type" value="Genomic_DNA"/>
</dbReference>
<proteinExistence type="predicted"/>
<dbReference type="RefSeq" id="WP_027705698.1">
    <property type="nucleotide sequence ID" value="NZ_AP018933.1"/>
</dbReference>
<keyword evidence="4 6" id="KW-1133">Transmembrane helix</keyword>
<comment type="subcellular location">
    <subcellularLocation>
        <location evidence="1">Cell membrane</location>
        <topology evidence="1">Multi-pass membrane protein</topology>
    </subcellularLocation>
</comment>
<dbReference type="STRING" id="1123510.GCA_000620025_00328"/>